<name>A0A1G5L2W5_9HYPH</name>
<keyword evidence="1" id="KW-1133">Transmembrane helix</keyword>
<feature type="transmembrane region" description="Helical" evidence="1">
    <location>
        <begin position="12"/>
        <end position="34"/>
    </location>
</feature>
<dbReference type="Proteomes" id="UP000199569">
    <property type="component" value="Unassembled WGS sequence"/>
</dbReference>
<reference evidence="2 3" key="1">
    <citation type="submission" date="2016-10" db="EMBL/GenBank/DDBJ databases">
        <authorList>
            <person name="de Groot N.N."/>
        </authorList>
    </citation>
    <scope>NUCLEOTIDE SEQUENCE [LARGE SCALE GENOMIC DNA]</scope>
    <source>
        <strain evidence="2 3">CGMCC 1.7666</strain>
    </source>
</reference>
<dbReference type="STRING" id="549386.SAMN02927923_03851"/>
<gene>
    <name evidence="2" type="ORF">SAMN02927923_03851</name>
</gene>
<proteinExistence type="predicted"/>
<protein>
    <submittedName>
        <fullName evidence="2">Uncharacterized protein</fullName>
    </submittedName>
</protein>
<feature type="transmembrane region" description="Helical" evidence="1">
    <location>
        <begin position="40"/>
        <end position="60"/>
    </location>
</feature>
<evidence type="ECO:0000313" key="2">
    <source>
        <dbReference type="EMBL" id="SCZ07293.1"/>
    </source>
</evidence>
<organism evidence="2 3">
    <name type="scientific">Microvirga guangxiensis</name>
    <dbReference type="NCBI Taxonomy" id="549386"/>
    <lineage>
        <taxon>Bacteria</taxon>
        <taxon>Pseudomonadati</taxon>
        <taxon>Pseudomonadota</taxon>
        <taxon>Alphaproteobacteria</taxon>
        <taxon>Hyphomicrobiales</taxon>
        <taxon>Methylobacteriaceae</taxon>
        <taxon>Microvirga</taxon>
    </lineage>
</organism>
<evidence type="ECO:0000313" key="3">
    <source>
        <dbReference type="Proteomes" id="UP000199569"/>
    </source>
</evidence>
<dbReference type="EMBL" id="FMVJ01000014">
    <property type="protein sequence ID" value="SCZ07293.1"/>
    <property type="molecule type" value="Genomic_DNA"/>
</dbReference>
<keyword evidence="1" id="KW-0472">Membrane</keyword>
<sequence>MRIVYASGNTRAGLGQFWGMMIKLAVFVLAALVITAIMLVGLFIVLPVMLVGGIALHFYIRRKLRQAQQRQRDDGVIDAEYTIIEHR</sequence>
<evidence type="ECO:0000256" key="1">
    <source>
        <dbReference type="SAM" id="Phobius"/>
    </source>
</evidence>
<dbReference type="RefSeq" id="WP_091138252.1">
    <property type="nucleotide sequence ID" value="NZ_FMVJ01000014.1"/>
</dbReference>
<keyword evidence="1" id="KW-0812">Transmembrane</keyword>
<accession>A0A1G5L2W5</accession>
<dbReference type="AlphaFoldDB" id="A0A1G5L2W5"/>
<dbReference type="OrthoDB" id="8021247at2"/>
<keyword evidence="3" id="KW-1185">Reference proteome</keyword>